<evidence type="ECO:0000313" key="1">
    <source>
        <dbReference type="EMBL" id="KAH3875171.1"/>
    </source>
</evidence>
<protein>
    <submittedName>
        <fullName evidence="1">Uncharacterized protein</fullName>
    </submittedName>
</protein>
<reference evidence="1" key="2">
    <citation type="submission" date="2020-11" db="EMBL/GenBank/DDBJ databases">
        <authorList>
            <person name="McCartney M.A."/>
            <person name="Auch B."/>
            <person name="Kono T."/>
            <person name="Mallez S."/>
            <person name="Becker A."/>
            <person name="Gohl D.M."/>
            <person name="Silverstein K.A.T."/>
            <person name="Koren S."/>
            <person name="Bechman K.B."/>
            <person name="Herman A."/>
            <person name="Abrahante J.E."/>
            <person name="Garbe J."/>
        </authorList>
    </citation>
    <scope>NUCLEOTIDE SEQUENCE</scope>
    <source>
        <strain evidence="1">Duluth1</strain>
        <tissue evidence="1">Whole animal</tissue>
    </source>
</reference>
<reference evidence="1" key="1">
    <citation type="journal article" date="2019" name="bioRxiv">
        <title>The Genome of the Zebra Mussel, Dreissena polymorpha: A Resource for Invasive Species Research.</title>
        <authorList>
            <person name="McCartney M.A."/>
            <person name="Auch B."/>
            <person name="Kono T."/>
            <person name="Mallez S."/>
            <person name="Zhang Y."/>
            <person name="Obille A."/>
            <person name="Becker A."/>
            <person name="Abrahante J.E."/>
            <person name="Garbe J."/>
            <person name="Badalamenti J.P."/>
            <person name="Herman A."/>
            <person name="Mangelson H."/>
            <person name="Liachko I."/>
            <person name="Sullivan S."/>
            <person name="Sone E.D."/>
            <person name="Koren S."/>
            <person name="Silverstein K.A.T."/>
            <person name="Beckman K.B."/>
            <person name="Gohl D.M."/>
        </authorList>
    </citation>
    <scope>NUCLEOTIDE SEQUENCE</scope>
    <source>
        <strain evidence="1">Duluth1</strain>
        <tissue evidence="1">Whole animal</tissue>
    </source>
</reference>
<evidence type="ECO:0000313" key="2">
    <source>
        <dbReference type="Proteomes" id="UP000828390"/>
    </source>
</evidence>
<dbReference type="AlphaFoldDB" id="A0A9D4MH28"/>
<sequence>MKWGAEDYEGRIIINTRVIIQRETLARSRGHGLLAGNEHVIISACKGYVQMRCKDHNKTVPDDTSLNKAATLHSK</sequence>
<accession>A0A9D4MH28</accession>
<organism evidence="1 2">
    <name type="scientific">Dreissena polymorpha</name>
    <name type="common">Zebra mussel</name>
    <name type="synonym">Mytilus polymorpha</name>
    <dbReference type="NCBI Taxonomy" id="45954"/>
    <lineage>
        <taxon>Eukaryota</taxon>
        <taxon>Metazoa</taxon>
        <taxon>Spiralia</taxon>
        <taxon>Lophotrochozoa</taxon>
        <taxon>Mollusca</taxon>
        <taxon>Bivalvia</taxon>
        <taxon>Autobranchia</taxon>
        <taxon>Heteroconchia</taxon>
        <taxon>Euheterodonta</taxon>
        <taxon>Imparidentia</taxon>
        <taxon>Neoheterodontei</taxon>
        <taxon>Myida</taxon>
        <taxon>Dreissenoidea</taxon>
        <taxon>Dreissenidae</taxon>
        <taxon>Dreissena</taxon>
    </lineage>
</organism>
<proteinExistence type="predicted"/>
<comment type="caution">
    <text evidence="1">The sequence shown here is derived from an EMBL/GenBank/DDBJ whole genome shotgun (WGS) entry which is preliminary data.</text>
</comment>
<name>A0A9D4MH28_DREPO</name>
<gene>
    <name evidence="1" type="ORF">DPMN_038434</name>
</gene>
<keyword evidence="2" id="KW-1185">Reference proteome</keyword>
<dbReference type="Proteomes" id="UP000828390">
    <property type="component" value="Unassembled WGS sequence"/>
</dbReference>
<dbReference type="EMBL" id="JAIWYP010000002">
    <property type="protein sequence ID" value="KAH3875171.1"/>
    <property type="molecule type" value="Genomic_DNA"/>
</dbReference>